<evidence type="ECO:0000256" key="2">
    <source>
        <dbReference type="ARBA" id="ARBA00023002"/>
    </source>
</evidence>
<protein>
    <submittedName>
        <fullName evidence="3">SDR family oxidoreductase</fullName>
    </submittedName>
</protein>
<dbReference type="SUPFAM" id="SSF51735">
    <property type="entry name" value="NAD(P)-binding Rossmann-fold domains"/>
    <property type="match status" value="1"/>
</dbReference>
<dbReference type="NCBIfam" id="NF005559">
    <property type="entry name" value="PRK07231.1"/>
    <property type="match status" value="1"/>
</dbReference>
<comment type="similarity">
    <text evidence="1">Belongs to the short-chain dehydrogenases/reductases (SDR) family.</text>
</comment>
<dbReference type="InterPro" id="IPR036291">
    <property type="entry name" value="NAD(P)-bd_dom_sf"/>
</dbReference>
<name>A0ABT1NVE7_9GAMM</name>
<keyword evidence="4" id="KW-1185">Reference proteome</keyword>
<sequence>MCRSGRRPDCLRRALTVAAIQRDPILDFTGKAALITGAASGFGALLAEELGRRGARLVLGDINEAGLAPVVEKLTLLGAEVRAIACDVSVEADCAAMVALAEESFGGLDIAVNNAGIAPPLQYFEEVDEETFDLQHRVNVKGVFFGMKHQLKRMRRQGSGAILNVSSMAGIGGAPKASPYAAAKHSVVGLTRTAAVEYARHNVRVNAICPFFTLTPMITGMQAPEGSTLEQVHAVFAAGCPMKRLGKPEEVVSAMLMMCSPALTYVTGQTLAVDGGVSAF</sequence>
<reference evidence="3" key="1">
    <citation type="thesis" date="2020" institute="Technische Universitat Dresden" country="Dresden, Germany">
        <title>The Agarolytic System of Microbulbifer elongatus PORT2, Isolated from Batu Karas, Pangandaran West Java Indonesia.</title>
        <authorList>
            <person name="Anggraeni S.R."/>
        </authorList>
    </citation>
    <scope>NUCLEOTIDE SEQUENCE</scope>
    <source>
        <strain evidence="3">PORT2</strain>
    </source>
</reference>
<dbReference type="InterPro" id="IPR002347">
    <property type="entry name" value="SDR_fam"/>
</dbReference>
<comment type="caution">
    <text evidence="3">The sequence shown here is derived from an EMBL/GenBank/DDBJ whole genome shotgun (WGS) entry which is preliminary data.</text>
</comment>
<dbReference type="InterPro" id="IPR020904">
    <property type="entry name" value="Sc_DH/Rdtase_CS"/>
</dbReference>
<dbReference type="PROSITE" id="PS00061">
    <property type="entry name" value="ADH_SHORT"/>
    <property type="match status" value="1"/>
</dbReference>
<accession>A0ABT1NVE7</accession>
<evidence type="ECO:0000313" key="4">
    <source>
        <dbReference type="Proteomes" id="UP001205566"/>
    </source>
</evidence>
<proteinExistence type="inferred from homology"/>
<dbReference type="PRINTS" id="PR00081">
    <property type="entry name" value="GDHRDH"/>
</dbReference>
<keyword evidence="2" id="KW-0560">Oxidoreductase</keyword>
<dbReference type="CDD" id="cd05233">
    <property type="entry name" value="SDR_c"/>
    <property type="match status" value="1"/>
</dbReference>
<dbReference type="PRINTS" id="PR00080">
    <property type="entry name" value="SDRFAMILY"/>
</dbReference>
<dbReference type="PANTHER" id="PTHR24321">
    <property type="entry name" value="DEHYDROGENASES, SHORT CHAIN"/>
    <property type="match status" value="1"/>
</dbReference>
<dbReference type="Gene3D" id="3.40.50.720">
    <property type="entry name" value="NAD(P)-binding Rossmann-like Domain"/>
    <property type="match status" value="1"/>
</dbReference>
<evidence type="ECO:0000313" key="3">
    <source>
        <dbReference type="EMBL" id="MCQ3827823.1"/>
    </source>
</evidence>
<evidence type="ECO:0000256" key="1">
    <source>
        <dbReference type="ARBA" id="ARBA00006484"/>
    </source>
</evidence>
<gene>
    <name evidence="3" type="ORF">HXX02_00035</name>
</gene>
<dbReference type="PANTHER" id="PTHR24321:SF8">
    <property type="entry name" value="ESTRADIOL 17-BETA-DEHYDROGENASE 8-RELATED"/>
    <property type="match status" value="1"/>
</dbReference>
<dbReference type="Pfam" id="PF13561">
    <property type="entry name" value="adh_short_C2"/>
    <property type="match status" value="1"/>
</dbReference>
<dbReference type="Proteomes" id="UP001205566">
    <property type="component" value="Unassembled WGS sequence"/>
</dbReference>
<organism evidence="3 4">
    <name type="scientific">Microbulbifer elongatus</name>
    <dbReference type="NCBI Taxonomy" id="86173"/>
    <lineage>
        <taxon>Bacteria</taxon>
        <taxon>Pseudomonadati</taxon>
        <taxon>Pseudomonadota</taxon>
        <taxon>Gammaproteobacteria</taxon>
        <taxon>Cellvibrionales</taxon>
        <taxon>Microbulbiferaceae</taxon>
        <taxon>Microbulbifer</taxon>
    </lineage>
</organism>
<dbReference type="EMBL" id="JACASI010000001">
    <property type="protein sequence ID" value="MCQ3827823.1"/>
    <property type="molecule type" value="Genomic_DNA"/>
</dbReference>